<accession>A0AAV2SY34</accession>
<name>A0AAV2SY34_CALDB</name>
<gene>
    <name evidence="2" type="ORF">CDAUBV1_LOCUS1527</name>
</gene>
<dbReference type="PANTHER" id="PTHR21838">
    <property type="entry name" value="COILED-COIL DOMAIN-CONTAINING PROTEIN 137"/>
    <property type="match status" value="1"/>
</dbReference>
<feature type="region of interest" description="Disordered" evidence="1">
    <location>
        <begin position="91"/>
        <end position="116"/>
    </location>
</feature>
<evidence type="ECO:0000313" key="3">
    <source>
        <dbReference type="Proteomes" id="UP001497525"/>
    </source>
</evidence>
<evidence type="ECO:0000256" key="1">
    <source>
        <dbReference type="SAM" id="MobiDB-lite"/>
    </source>
</evidence>
<protein>
    <submittedName>
        <fullName evidence="2">Uncharacterized protein</fullName>
    </submittedName>
</protein>
<reference evidence="2" key="1">
    <citation type="submission" date="2024-06" db="EMBL/GenBank/DDBJ databases">
        <authorList>
            <person name="Liu X."/>
            <person name="Lenzi L."/>
            <person name="Haldenby T S."/>
            <person name="Uol C."/>
        </authorList>
    </citation>
    <scope>NUCLEOTIDE SEQUENCE</scope>
</reference>
<proteinExistence type="predicted"/>
<sequence>MGKRGKPKKLSTNQKKYKEVVKARITTKTPPVQYTRRLKSRKQKKLKVIGSNTHEHSGRVNNPPRGDDLEYMPSSFREVFCRKAIDKRSRLRPGIGDTTGMKKKDTINKLPKQGKHEPDKVYLERVNKEVEDELAKLKFAKTQKTQLITEGSVKSKKKRKSLKRLSEKRRTKRLYNLDKRKTGFEHLRDEVKFNEVVQAPPINLPRPRKIGGAKKSTVHALDKLLST</sequence>
<comment type="caution">
    <text evidence="2">The sequence shown here is derived from an EMBL/GenBank/DDBJ whole genome shotgun (WGS) entry which is preliminary data.</text>
</comment>
<feature type="compositionally biased region" description="Basic residues" evidence="1">
    <location>
        <begin position="37"/>
        <end position="47"/>
    </location>
</feature>
<dbReference type="InterPro" id="IPR026680">
    <property type="entry name" value="CCDC137"/>
</dbReference>
<organism evidence="2 3">
    <name type="scientific">Calicophoron daubneyi</name>
    <name type="common">Rumen fluke</name>
    <name type="synonym">Paramphistomum daubneyi</name>
    <dbReference type="NCBI Taxonomy" id="300641"/>
    <lineage>
        <taxon>Eukaryota</taxon>
        <taxon>Metazoa</taxon>
        <taxon>Spiralia</taxon>
        <taxon>Lophotrochozoa</taxon>
        <taxon>Platyhelminthes</taxon>
        <taxon>Trematoda</taxon>
        <taxon>Digenea</taxon>
        <taxon>Plagiorchiida</taxon>
        <taxon>Pronocephalata</taxon>
        <taxon>Paramphistomoidea</taxon>
        <taxon>Paramphistomidae</taxon>
        <taxon>Calicophoron</taxon>
    </lineage>
</organism>
<dbReference type="EMBL" id="CAXLJL010000057">
    <property type="protein sequence ID" value="CAL5130088.1"/>
    <property type="molecule type" value="Genomic_DNA"/>
</dbReference>
<dbReference type="Proteomes" id="UP001497525">
    <property type="component" value="Unassembled WGS sequence"/>
</dbReference>
<dbReference type="PANTHER" id="PTHR21838:SF2">
    <property type="entry name" value="COILED-COIL DOMAIN-CONTAINING PROTEIN 137"/>
    <property type="match status" value="1"/>
</dbReference>
<feature type="region of interest" description="Disordered" evidence="1">
    <location>
        <begin position="37"/>
        <end position="71"/>
    </location>
</feature>
<dbReference type="GO" id="GO:0005634">
    <property type="term" value="C:nucleus"/>
    <property type="evidence" value="ECO:0007669"/>
    <property type="project" value="TreeGrafter"/>
</dbReference>
<dbReference type="AlphaFoldDB" id="A0AAV2SY34"/>
<evidence type="ECO:0000313" key="2">
    <source>
        <dbReference type="EMBL" id="CAL5130088.1"/>
    </source>
</evidence>